<feature type="domain" description="Acyl-CoA dehydrogenase/oxidase N-terminal" evidence="1">
    <location>
        <begin position="36"/>
        <end position="114"/>
    </location>
</feature>
<keyword evidence="2" id="KW-0560">Oxidoreductase</keyword>
<dbReference type="PANTHER" id="PTHR43884:SF12">
    <property type="entry name" value="ISOVALERYL-COA DEHYDROGENASE, MITOCHONDRIAL-RELATED"/>
    <property type="match status" value="1"/>
</dbReference>
<dbReference type="Gene3D" id="1.10.540.10">
    <property type="entry name" value="Acyl-CoA dehydrogenase/oxidase, N-terminal domain"/>
    <property type="match status" value="1"/>
</dbReference>
<protein>
    <submittedName>
        <fullName evidence="2">Butyryl-CoA dehydrogenase</fullName>
        <ecNumber evidence="2">1.3.99.2</ecNumber>
    </submittedName>
</protein>
<evidence type="ECO:0000259" key="1">
    <source>
        <dbReference type="Pfam" id="PF02771"/>
    </source>
</evidence>
<dbReference type="InterPro" id="IPR046373">
    <property type="entry name" value="Acyl-CoA_Oxase/DH_mid-dom_sf"/>
</dbReference>
<dbReference type="EC" id="1.3.99.2" evidence="2"/>
<dbReference type="SUPFAM" id="SSF56645">
    <property type="entry name" value="Acyl-CoA dehydrogenase NM domain-like"/>
    <property type="match status" value="1"/>
</dbReference>
<dbReference type="Gene3D" id="2.40.110.10">
    <property type="entry name" value="Butyryl-CoA Dehydrogenase, subunit A, domain 2"/>
    <property type="match status" value="1"/>
</dbReference>
<dbReference type="InterPro" id="IPR013786">
    <property type="entry name" value="AcylCoA_DH/ox_N"/>
</dbReference>
<dbReference type="Pfam" id="PF02771">
    <property type="entry name" value="Acyl-CoA_dh_N"/>
    <property type="match status" value="1"/>
</dbReference>
<dbReference type="AlphaFoldDB" id="A0A3B1D4X7"/>
<name>A0A3B1D4X7_9ZZZZ</name>
<sequence length="365" mass="39136">MQNPSTFHFDSTEFQHLLKQLAAKTGELNSIQNSAVEQLRLLADANVLGWGIPKEYGGSELLNCEMTSGYEKLASACLLTTFVLTQQNGACQRIAGSENSELKEMLLPSITRGEIFATVGISHLTTSRQHFSKPAVGVSIDGDQMVFNGMVPWVTGANHAQFIVTGGTCHDNRQVLAAIPTHLPGVEVQPPIEMLSMSASQTSAIKLSNVTIDAKYLIAGPVDNVMQQGLGGGTGSLATSALAIGSAAASLQGIQKEAGARPDLLPIYEPLKMEYDDLQNDMYSVADCGRKGKNSNFTSEVIRRRANSLVLRTSQAYLAASKGAGFVTGHPAERAVREAMFFLVWSCPQPVLQAALEEFACTIDR</sequence>
<proteinExistence type="predicted"/>
<reference evidence="2" key="1">
    <citation type="submission" date="2018-06" db="EMBL/GenBank/DDBJ databases">
        <authorList>
            <person name="Zhirakovskaya E."/>
        </authorList>
    </citation>
    <scope>NUCLEOTIDE SEQUENCE</scope>
</reference>
<dbReference type="PANTHER" id="PTHR43884">
    <property type="entry name" value="ACYL-COA DEHYDROGENASE"/>
    <property type="match status" value="1"/>
</dbReference>
<dbReference type="InterPro" id="IPR037069">
    <property type="entry name" value="AcylCoA_DH/ox_N_sf"/>
</dbReference>
<accession>A0A3B1D4X7</accession>
<organism evidence="2">
    <name type="scientific">hydrothermal vent metagenome</name>
    <dbReference type="NCBI Taxonomy" id="652676"/>
    <lineage>
        <taxon>unclassified sequences</taxon>
        <taxon>metagenomes</taxon>
        <taxon>ecological metagenomes</taxon>
    </lineage>
</organism>
<dbReference type="GO" id="GO:0050660">
    <property type="term" value="F:flavin adenine dinucleotide binding"/>
    <property type="evidence" value="ECO:0007669"/>
    <property type="project" value="InterPro"/>
</dbReference>
<dbReference type="GO" id="GO:0003995">
    <property type="term" value="F:acyl-CoA dehydrogenase activity"/>
    <property type="evidence" value="ECO:0007669"/>
    <property type="project" value="TreeGrafter"/>
</dbReference>
<gene>
    <name evidence="2" type="ORF">MNBD_PLANCTO02-793</name>
</gene>
<evidence type="ECO:0000313" key="2">
    <source>
        <dbReference type="EMBL" id="VAX37916.1"/>
    </source>
</evidence>
<dbReference type="EMBL" id="UOGL01000151">
    <property type="protein sequence ID" value="VAX37916.1"/>
    <property type="molecule type" value="Genomic_DNA"/>
</dbReference>
<dbReference type="InterPro" id="IPR009100">
    <property type="entry name" value="AcylCoA_DH/oxidase_NM_dom_sf"/>
</dbReference>